<dbReference type="Proteomes" id="UP000824881">
    <property type="component" value="Unassembled WGS sequence"/>
</dbReference>
<evidence type="ECO:0000313" key="2">
    <source>
        <dbReference type="Proteomes" id="UP000824881"/>
    </source>
</evidence>
<comment type="caution">
    <text evidence="1">The sequence shown here is derived from an EMBL/GenBank/DDBJ whole genome shotgun (WGS) entry which is preliminary data.</text>
</comment>
<proteinExistence type="predicted"/>
<protein>
    <submittedName>
        <fullName evidence="1">Uncharacterized protein</fullName>
    </submittedName>
</protein>
<sequence>MSAPAPASTESPAPAAANTTPAASPTTGYTVEIKPNFRGAVRATTNSSGFQRATFTLIDKTTNREIASSVFIGHGARSPMTLESNGAPVWKFVGRPETRIVKVFIEHASSPNGKFTPSKLAKPVTIKKEPDDGHNEEYYFSVFLSEDWTDNDYDDGVNASNLARHQNHNIVARSISRFNASRLNSSVLELRDTPKLKSRLAPTRTITIVFIRIRLIAYDECWHTMLNEPVGISMGQRIVRHSPPSYSSLAHLESLDPSDEALKEMFQEYAKEKGGSGLTAKEQLGRLKKDLNLSISERQLYKLRKHLEVPSIRKSLSKPQELAQAVIDIKDSDLTGRWGVAQVRQRLANSGILIRHDECRSILHDHFDEEFDQRFVGCKGKIIRTPLNCLGPWHQVHCDGHEKLNSQALQMGTVTLPIYGFKDQFSAFVPLLQVLPSVRNVEIISHLYLDLIESYGRAPLQLVMDKGTEVGDMIRAQQFLRVNVAPEYSEDKWPSTVQVQSKKNTPIEGFWRWKRNGEGHNIRSAIITGRENGLFNSNNPLHV</sequence>
<organism evidence="1 2">
    <name type="scientific">Pleurotus cornucopiae</name>
    <name type="common">Cornucopia mushroom</name>
    <dbReference type="NCBI Taxonomy" id="5321"/>
    <lineage>
        <taxon>Eukaryota</taxon>
        <taxon>Fungi</taxon>
        <taxon>Dikarya</taxon>
        <taxon>Basidiomycota</taxon>
        <taxon>Agaricomycotina</taxon>
        <taxon>Agaricomycetes</taxon>
        <taxon>Agaricomycetidae</taxon>
        <taxon>Agaricales</taxon>
        <taxon>Pleurotineae</taxon>
        <taxon>Pleurotaceae</taxon>
        <taxon>Pleurotus</taxon>
    </lineage>
</organism>
<gene>
    <name evidence="1" type="ORF">CCMSSC00406_0009649</name>
</gene>
<reference evidence="1 2" key="1">
    <citation type="journal article" date="2021" name="Appl. Environ. Microbiol.">
        <title>Genetic linkage and physical mapping for an oyster mushroom Pleurotus cornucopiae and QTL analysis for the trait cap color.</title>
        <authorList>
            <person name="Zhang Y."/>
            <person name="Gao W."/>
            <person name="Sonnenberg A."/>
            <person name="Chen Q."/>
            <person name="Zhang J."/>
            <person name="Huang C."/>
        </authorList>
    </citation>
    <scope>NUCLEOTIDE SEQUENCE [LARGE SCALE GENOMIC DNA]</scope>
    <source>
        <strain evidence="1">CCMSSC00406</strain>
    </source>
</reference>
<name>A0ACB7J9C5_PLECO</name>
<keyword evidence="2" id="KW-1185">Reference proteome</keyword>
<accession>A0ACB7J9C5</accession>
<dbReference type="EMBL" id="WQMT02000001">
    <property type="protein sequence ID" value="KAG9227117.1"/>
    <property type="molecule type" value="Genomic_DNA"/>
</dbReference>
<evidence type="ECO:0000313" key="1">
    <source>
        <dbReference type="EMBL" id="KAG9227117.1"/>
    </source>
</evidence>